<evidence type="ECO:0000256" key="1">
    <source>
        <dbReference type="SAM" id="MobiDB-lite"/>
    </source>
</evidence>
<evidence type="ECO:0000313" key="2">
    <source>
        <dbReference type="EMBL" id="KAJ3570998.1"/>
    </source>
</evidence>
<protein>
    <submittedName>
        <fullName evidence="2">Uncharacterized protein</fullName>
    </submittedName>
</protein>
<feature type="compositionally biased region" description="Low complexity" evidence="1">
    <location>
        <begin position="83"/>
        <end position="96"/>
    </location>
</feature>
<evidence type="ECO:0000313" key="3">
    <source>
        <dbReference type="Proteomes" id="UP001213000"/>
    </source>
</evidence>
<dbReference type="EMBL" id="JANIEX010000207">
    <property type="protein sequence ID" value="KAJ3570998.1"/>
    <property type="molecule type" value="Genomic_DNA"/>
</dbReference>
<dbReference type="AlphaFoldDB" id="A0AAD5VVG0"/>
<name>A0AAD5VVG0_9AGAR</name>
<comment type="caution">
    <text evidence="2">The sequence shown here is derived from an EMBL/GenBank/DDBJ whole genome shotgun (WGS) entry which is preliminary data.</text>
</comment>
<organism evidence="2 3">
    <name type="scientific">Leucocoprinus birnbaumii</name>
    <dbReference type="NCBI Taxonomy" id="56174"/>
    <lineage>
        <taxon>Eukaryota</taxon>
        <taxon>Fungi</taxon>
        <taxon>Dikarya</taxon>
        <taxon>Basidiomycota</taxon>
        <taxon>Agaricomycotina</taxon>
        <taxon>Agaricomycetes</taxon>
        <taxon>Agaricomycetidae</taxon>
        <taxon>Agaricales</taxon>
        <taxon>Agaricineae</taxon>
        <taxon>Agaricaceae</taxon>
        <taxon>Leucocoprinus</taxon>
    </lineage>
</organism>
<reference evidence="2" key="1">
    <citation type="submission" date="2022-07" db="EMBL/GenBank/DDBJ databases">
        <title>Genome Sequence of Leucocoprinus birnbaumii.</title>
        <authorList>
            <person name="Buettner E."/>
        </authorList>
    </citation>
    <scope>NUCLEOTIDE SEQUENCE</scope>
    <source>
        <strain evidence="2">VT141</strain>
    </source>
</reference>
<proteinExistence type="predicted"/>
<gene>
    <name evidence="2" type="ORF">NP233_g4035</name>
</gene>
<feature type="region of interest" description="Disordered" evidence="1">
    <location>
        <begin position="60"/>
        <end position="114"/>
    </location>
</feature>
<accession>A0AAD5VVG0</accession>
<keyword evidence="3" id="KW-1185">Reference proteome</keyword>
<sequence length="237" mass="26408">MSDILWIDYHPRYPYSFTLLRVFANYHRHLRCQISKHAVETTEMFDFLKEIVEAVPDPSAGGTIDLEAEANTEGKKKRKTKKATAAGAADGEGAAAPKRRRKKKADADEEDDGGAAAMLAASINQEGRFRRERRKKKIRMRICMTEKMRRRRNAVTKLDEMQNSFEYRIFVTYLKTPPPVLPNPSATVLTVPMAGGSGPSWVPSDKVFINAVIVLGNKPTAVAVANNWFKCAPIGGV</sequence>
<dbReference type="Proteomes" id="UP001213000">
    <property type="component" value="Unassembled WGS sequence"/>
</dbReference>